<organism evidence="1 2">
    <name type="scientific">Fulvivirga imtechensis AK7</name>
    <dbReference type="NCBI Taxonomy" id="1237149"/>
    <lineage>
        <taxon>Bacteria</taxon>
        <taxon>Pseudomonadati</taxon>
        <taxon>Bacteroidota</taxon>
        <taxon>Cytophagia</taxon>
        <taxon>Cytophagales</taxon>
        <taxon>Fulvivirgaceae</taxon>
        <taxon>Fulvivirga</taxon>
    </lineage>
</organism>
<reference evidence="1 2" key="1">
    <citation type="submission" date="2012-12" db="EMBL/GenBank/DDBJ databases">
        <title>Genome assembly of Fulvivirga imtechensis AK7.</title>
        <authorList>
            <person name="Nupur N."/>
            <person name="Khatri I."/>
            <person name="Kumar R."/>
            <person name="Subramanian S."/>
            <person name="Pinnaka A."/>
        </authorList>
    </citation>
    <scope>NUCLEOTIDE SEQUENCE [LARGE SCALE GENOMIC DNA]</scope>
    <source>
        <strain evidence="1 2">AK7</strain>
    </source>
</reference>
<proteinExistence type="predicted"/>
<accession>L8JK36</accession>
<evidence type="ECO:0000313" key="1">
    <source>
        <dbReference type="EMBL" id="ELR68623.1"/>
    </source>
</evidence>
<name>L8JK36_9BACT</name>
<sequence>MKIQSKIFKGALYKANLGSATLIYRNHWVTLPKTILT</sequence>
<keyword evidence="2" id="KW-1185">Reference proteome</keyword>
<comment type="caution">
    <text evidence="1">The sequence shown here is derived from an EMBL/GenBank/DDBJ whole genome shotgun (WGS) entry which is preliminary data.</text>
</comment>
<dbReference type="Proteomes" id="UP000011135">
    <property type="component" value="Unassembled WGS sequence"/>
</dbReference>
<dbReference type="EMBL" id="AMZN01000102">
    <property type="protein sequence ID" value="ELR68623.1"/>
    <property type="molecule type" value="Genomic_DNA"/>
</dbReference>
<evidence type="ECO:0000313" key="2">
    <source>
        <dbReference type="Proteomes" id="UP000011135"/>
    </source>
</evidence>
<dbReference type="AlphaFoldDB" id="L8JK36"/>
<gene>
    <name evidence="1" type="ORF">C900_00201</name>
</gene>
<protein>
    <submittedName>
        <fullName evidence="1">Uncharacterized protein</fullName>
    </submittedName>
</protein>